<keyword evidence="5 13" id="KW-0349">Heme</keyword>
<dbReference type="PRINTS" id="PR00463">
    <property type="entry name" value="EP450I"/>
</dbReference>
<evidence type="ECO:0000256" key="14">
    <source>
        <dbReference type="RuleBase" id="RU000461"/>
    </source>
</evidence>
<dbReference type="InterPro" id="IPR002401">
    <property type="entry name" value="Cyt_P450_E_grp-I"/>
</dbReference>
<sequence>FSQKHNEPFLGNSLLFHNGQLWRDRRKLFMRMNWNLFGDGQIHQINVAINNIFLAIITEIVTGSDISETNKAREFHENFQSWKKTMMCRLERIWLHSDILWGFHPQKQVHDEAVASIRKFSRERLLEHKQRREETRVEFRNILDELIDAGATDEEIINKINTLLSGGHEMSAATVHMFFLLMANYPHHQDACRNEIDRVFEDKEQILNGNLTFEALSSLKYLERCLLETMRLLPPVFAFMRELKVEMKIEYNGNQVDVPVGTQVAIVPWAIHRNEDYWPNPETFNPDRFLPEECAKRHAYAYLPFSAGPRNCIGLKLGMNEMKTVAAHVLRNFQVSSTDRLEDVPLLPHITITPERDYNFVMKRQLFTEDISRKAFVSCVTGDINKSE</sequence>
<organism evidence="15 16">
    <name type="scientific">Orchesella cincta</name>
    <name type="common">Springtail</name>
    <name type="synonym">Podura cincta</name>
    <dbReference type="NCBI Taxonomy" id="48709"/>
    <lineage>
        <taxon>Eukaryota</taxon>
        <taxon>Metazoa</taxon>
        <taxon>Ecdysozoa</taxon>
        <taxon>Arthropoda</taxon>
        <taxon>Hexapoda</taxon>
        <taxon>Collembola</taxon>
        <taxon>Entomobryomorpha</taxon>
        <taxon>Entomobryoidea</taxon>
        <taxon>Orchesellidae</taxon>
        <taxon>Orchesellinae</taxon>
        <taxon>Orchesella</taxon>
    </lineage>
</organism>
<evidence type="ECO:0000256" key="13">
    <source>
        <dbReference type="PIRSR" id="PIRSR602401-1"/>
    </source>
</evidence>
<dbReference type="OMA" id="RICSPIN"/>
<feature type="non-terminal residue" evidence="15">
    <location>
        <position position="1"/>
    </location>
</feature>
<keyword evidence="8" id="KW-0492">Microsome</keyword>
<feature type="binding site" description="axial binding residue" evidence="13">
    <location>
        <position position="312"/>
    </location>
    <ligand>
        <name>heme</name>
        <dbReference type="ChEBI" id="CHEBI:30413"/>
    </ligand>
    <ligandPart>
        <name>Fe</name>
        <dbReference type="ChEBI" id="CHEBI:18248"/>
    </ligandPart>
</feature>
<dbReference type="GO" id="GO:0005506">
    <property type="term" value="F:iron ion binding"/>
    <property type="evidence" value="ECO:0007669"/>
    <property type="project" value="InterPro"/>
</dbReference>
<dbReference type="SUPFAM" id="SSF48264">
    <property type="entry name" value="Cytochrome P450"/>
    <property type="match status" value="1"/>
</dbReference>
<evidence type="ECO:0000256" key="2">
    <source>
        <dbReference type="ARBA" id="ARBA00004524"/>
    </source>
</evidence>
<evidence type="ECO:0000256" key="9">
    <source>
        <dbReference type="ARBA" id="ARBA00023002"/>
    </source>
</evidence>
<evidence type="ECO:0000256" key="7">
    <source>
        <dbReference type="ARBA" id="ARBA00022824"/>
    </source>
</evidence>
<dbReference type="GO" id="GO:0005789">
    <property type="term" value="C:endoplasmic reticulum membrane"/>
    <property type="evidence" value="ECO:0007669"/>
    <property type="project" value="UniProtKB-SubCell"/>
</dbReference>
<keyword evidence="7" id="KW-0256">Endoplasmic reticulum</keyword>
<dbReference type="GO" id="GO:0016705">
    <property type="term" value="F:oxidoreductase activity, acting on paired donors, with incorporation or reduction of molecular oxygen"/>
    <property type="evidence" value="ECO:0007669"/>
    <property type="project" value="InterPro"/>
</dbReference>
<comment type="similarity">
    <text evidence="4 14">Belongs to the cytochrome P450 family.</text>
</comment>
<evidence type="ECO:0000256" key="3">
    <source>
        <dbReference type="ARBA" id="ARBA00004586"/>
    </source>
</evidence>
<evidence type="ECO:0000313" key="15">
    <source>
        <dbReference type="EMBL" id="ODM88992.1"/>
    </source>
</evidence>
<dbReference type="InterPro" id="IPR036396">
    <property type="entry name" value="Cyt_P450_sf"/>
</dbReference>
<dbReference type="STRING" id="48709.A0A1D2M7U2"/>
<evidence type="ECO:0000256" key="8">
    <source>
        <dbReference type="ARBA" id="ARBA00022848"/>
    </source>
</evidence>
<keyword evidence="12" id="KW-0472">Membrane</keyword>
<protein>
    <submittedName>
        <fullName evidence="15">Cytochrome P450 4C1</fullName>
    </submittedName>
</protein>
<keyword evidence="11 14" id="KW-0503">Monooxygenase</keyword>
<keyword evidence="9 14" id="KW-0560">Oxidoreductase</keyword>
<proteinExistence type="inferred from homology"/>
<dbReference type="InterPro" id="IPR017972">
    <property type="entry name" value="Cyt_P450_CS"/>
</dbReference>
<dbReference type="PROSITE" id="PS00086">
    <property type="entry name" value="CYTOCHROME_P450"/>
    <property type="match status" value="1"/>
</dbReference>
<evidence type="ECO:0000256" key="12">
    <source>
        <dbReference type="ARBA" id="ARBA00023136"/>
    </source>
</evidence>
<name>A0A1D2M7U2_ORCCI</name>
<dbReference type="PANTHER" id="PTHR24291:SF189">
    <property type="entry name" value="CYTOCHROME P450 4C3-RELATED"/>
    <property type="match status" value="1"/>
</dbReference>
<gene>
    <name evidence="15" type="ORF">Ocin01_17690</name>
</gene>
<evidence type="ECO:0000256" key="6">
    <source>
        <dbReference type="ARBA" id="ARBA00022723"/>
    </source>
</evidence>
<comment type="caution">
    <text evidence="15">The sequence shown here is derived from an EMBL/GenBank/DDBJ whole genome shotgun (WGS) entry which is preliminary data.</text>
</comment>
<dbReference type="AlphaFoldDB" id="A0A1D2M7U2"/>
<comment type="cofactor">
    <cofactor evidence="1 13">
        <name>heme</name>
        <dbReference type="ChEBI" id="CHEBI:30413"/>
    </cofactor>
</comment>
<reference evidence="15 16" key="1">
    <citation type="journal article" date="2016" name="Genome Biol. Evol.">
        <title>Gene Family Evolution Reflects Adaptation to Soil Environmental Stressors in the Genome of the Collembolan Orchesella cincta.</title>
        <authorList>
            <person name="Faddeeva-Vakhrusheva A."/>
            <person name="Derks M.F."/>
            <person name="Anvar S.Y."/>
            <person name="Agamennone V."/>
            <person name="Suring W."/>
            <person name="Smit S."/>
            <person name="van Straalen N.M."/>
            <person name="Roelofs D."/>
        </authorList>
    </citation>
    <scope>NUCLEOTIDE SEQUENCE [LARGE SCALE GENOMIC DNA]</scope>
    <source>
        <tissue evidence="15">Mixed pool</tissue>
    </source>
</reference>
<evidence type="ECO:0000256" key="1">
    <source>
        <dbReference type="ARBA" id="ARBA00001971"/>
    </source>
</evidence>
<accession>A0A1D2M7U2</accession>
<evidence type="ECO:0000256" key="5">
    <source>
        <dbReference type="ARBA" id="ARBA00022617"/>
    </source>
</evidence>
<dbReference type="InterPro" id="IPR050196">
    <property type="entry name" value="Cytochrome_P450_Monoox"/>
</dbReference>
<dbReference type="Proteomes" id="UP000094527">
    <property type="component" value="Unassembled WGS sequence"/>
</dbReference>
<evidence type="ECO:0000313" key="16">
    <source>
        <dbReference type="Proteomes" id="UP000094527"/>
    </source>
</evidence>
<keyword evidence="10 13" id="KW-0408">Iron</keyword>
<keyword evidence="16" id="KW-1185">Reference proteome</keyword>
<evidence type="ECO:0000256" key="4">
    <source>
        <dbReference type="ARBA" id="ARBA00010617"/>
    </source>
</evidence>
<comment type="subcellular location">
    <subcellularLocation>
        <location evidence="3">Endoplasmic reticulum membrane</location>
    </subcellularLocation>
    <subcellularLocation>
        <location evidence="2">Microsome membrane</location>
    </subcellularLocation>
</comment>
<evidence type="ECO:0000256" key="11">
    <source>
        <dbReference type="ARBA" id="ARBA00023033"/>
    </source>
</evidence>
<dbReference type="Pfam" id="PF00067">
    <property type="entry name" value="p450"/>
    <property type="match status" value="1"/>
</dbReference>
<dbReference type="InterPro" id="IPR001128">
    <property type="entry name" value="Cyt_P450"/>
</dbReference>
<dbReference type="OrthoDB" id="1470350at2759"/>
<keyword evidence="6 13" id="KW-0479">Metal-binding</keyword>
<dbReference type="GO" id="GO:0004497">
    <property type="term" value="F:monooxygenase activity"/>
    <property type="evidence" value="ECO:0007669"/>
    <property type="project" value="UniProtKB-KW"/>
</dbReference>
<dbReference type="GO" id="GO:0020037">
    <property type="term" value="F:heme binding"/>
    <property type="evidence" value="ECO:0007669"/>
    <property type="project" value="InterPro"/>
</dbReference>
<dbReference type="PANTHER" id="PTHR24291">
    <property type="entry name" value="CYTOCHROME P450 FAMILY 4"/>
    <property type="match status" value="1"/>
</dbReference>
<dbReference type="PRINTS" id="PR00385">
    <property type="entry name" value="P450"/>
</dbReference>
<evidence type="ECO:0000256" key="10">
    <source>
        <dbReference type="ARBA" id="ARBA00023004"/>
    </source>
</evidence>
<dbReference type="EMBL" id="LJIJ01002996">
    <property type="protein sequence ID" value="ODM88992.1"/>
    <property type="molecule type" value="Genomic_DNA"/>
</dbReference>
<dbReference type="Gene3D" id="1.10.630.10">
    <property type="entry name" value="Cytochrome P450"/>
    <property type="match status" value="1"/>
</dbReference>